<dbReference type="AlphaFoldDB" id="A0A7J6N4F8"/>
<sequence length="262" mass="29441">MVSFTSASSFLFLLSGVVTADVAKPLGLYTPRNYTTASISAELEFLENDRVKYNIRSPMLDSKTYNSYSIAMISSSLIRVTVDEQQQQYWEQYHPGQFSREGYTVFGYDPVKNRVTMVASGDAFEVLHESDPAEDAGPVTDVTKPSGVYRVQDGGLSMTMEFKQVGGRDRVHYHIRFGERDYSSLLDPAFLMLSSSMVRVELSESDLFRLHGRFPGLARDFFYMNLGYDPVADVITFVLDSYLGVNLVHSPTTTPLLRNGRP</sequence>
<gene>
    <name evidence="3" type="ORF">FOZ60_011662</name>
    <name evidence="2" type="ORF">FOZ60_016333</name>
</gene>
<protein>
    <submittedName>
        <fullName evidence="2">Uncharacterized protein</fullName>
    </submittedName>
</protein>
<evidence type="ECO:0000313" key="3">
    <source>
        <dbReference type="EMBL" id="KAF4681729.1"/>
    </source>
</evidence>
<feature type="signal peptide" evidence="1">
    <location>
        <begin position="1"/>
        <end position="20"/>
    </location>
</feature>
<dbReference type="EMBL" id="JABANP010000490">
    <property type="protein sequence ID" value="KAF4681729.1"/>
    <property type="molecule type" value="Genomic_DNA"/>
</dbReference>
<proteinExistence type="predicted"/>
<keyword evidence="1" id="KW-0732">Signal</keyword>
<comment type="caution">
    <text evidence="2">The sequence shown here is derived from an EMBL/GenBank/DDBJ whole genome shotgun (WGS) entry which is preliminary data.</text>
</comment>
<evidence type="ECO:0000256" key="1">
    <source>
        <dbReference type="SAM" id="SignalP"/>
    </source>
</evidence>
<organism evidence="2 4">
    <name type="scientific">Perkinsus olseni</name>
    <name type="common">Perkinsus atlanticus</name>
    <dbReference type="NCBI Taxonomy" id="32597"/>
    <lineage>
        <taxon>Eukaryota</taxon>
        <taxon>Sar</taxon>
        <taxon>Alveolata</taxon>
        <taxon>Perkinsozoa</taxon>
        <taxon>Perkinsea</taxon>
        <taxon>Perkinsida</taxon>
        <taxon>Perkinsidae</taxon>
        <taxon>Perkinsus</taxon>
    </lineage>
</organism>
<dbReference type="EMBL" id="JABANP010000865">
    <property type="protein sequence ID" value="KAF4678626.1"/>
    <property type="molecule type" value="Genomic_DNA"/>
</dbReference>
<accession>A0A7J6N4F8</accession>
<dbReference type="OrthoDB" id="431768at2759"/>
<feature type="chain" id="PRO_5036205556" evidence="1">
    <location>
        <begin position="21"/>
        <end position="262"/>
    </location>
</feature>
<evidence type="ECO:0000313" key="2">
    <source>
        <dbReference type="EMBL" id="KAF4678626.1"/>
    </source>
</evidence>
<dbReference type="Proteomes" id="UP000541610">
    <property type="component" value="Unassembled WGS sequence"/>
</dbReference>
<evidence type="ECO:0000313" key="4">
    <source>
        <dbReference type="Proteomes" id="UP000541610"/>
    </source>
</evidence>
<reference evidence="2 4" key="1">
    <citation type="submission" date="2020-04" db="EMBL/GenBank/DDBJ databases">
        <title>Perkinsus olseni comparative genomics.</title>
        <authorList>
            <person name="Bogema D.R."/>
        </authorList>
    </citation>
    <scope>NUCLEOTIDE SEQUENCE [LARGE SCALE GENOMIC DNA]</scope>
    <source>
        <strain evidence="2">00978-12</strain>
    </source>
</reference>
<name>A0A7J6N4F8_PEROL</name>